<dbReference type="CDD" id="cd07377">
    <property type="entry name" value="WHTH_GntR"/>
    <property type="match status" value="1"/>
</dbReference>
<organism evidence="7 8">
    <name type="scientific">Aeromonas molluscorum 848</name>
    <dbReference type="NCBI Taxonomy" id="1268236"/>
    <lineage>
        <taxon>Bacteria</taxon>
        <taxon>Pseudomonadati</taxon>
        <taxon>Pseudomonadota</taxon>
        <taxon>Gammaproteobacteria</taxon>
        <taxon>Aeromonadales</taxon>
        <taxon>Aeromonadaceae</taxon>
        <taxon>Aeromonas</taxon>
    </lineage>
</organism>
<evidence type="ECO:0000313" key="7">
    <source>
        <dbReference type="EMBL" id="EOD56876.1"/>
    </source>
</evidence>
<dbReference type="PRINTS" id="PR00035">
    <property type="entry name" value="HTHGNTR"/>
</dbReference>
<dbReference type="Gene3D" id="1.10.10.10">
    <property type="entry name" value="Winged helix-like DNA-binding domain superfamily/Winged helix DNA-binding domain"/>
    <property type="match status" value="1"/>
</dbReference>
<dbReference type="InterPro" id="IPR000524">
    <property type="entry name" value="Tscrpt_reg_HTH_GntR"/>
</dbReference>
<dbReference type="CDD" id="cd00609">
    <property type="entry name" value="AAT_like"/>
    <property type="match status" value="1"/>
</dbReference>
<name>R1H8T1_9GAMM</name>
<gene>
    <name evidence="7" type="ORF">G113_01279</name>
</gene>
<proteinExistence type="inferred from homology"/>
<feature type="domain" description="HTH gntR-type" evidence="6">
    <location>
        <begin position="16"/>
        <end position="84"/>
    </location>
</feature>
<protein>
    <submittedName>
        <fullName evidence="7">GntR family transcriptional regulator</fullName>
    </submittedName>
</protein>
<dbReference type="PROSITE" id="PS50949">
    <property type="entry name" value="HTH_GNTR"/>
    <property type="match status" value="1"/>
</dbReference>
<dbReference type="InterPro" id="IPR051446">
    <property type="entry name" value="HTH_trans_reg/aminotransferase"/>
</dbReference>
<dbReference type="InterPro" id="IPR004839">
    <property type="entry name" value="Aminotransferase_I/II_large"/>
</dbReference>
<dbReference type="GO" id="GO:0003677">
    <property type="term" value="F:DNA binding"/>
    <property type="evidence" value="ECO:0007669"/>
    <property type="project" value="UniProtKB-KW"/>
</dbReference>
<evidence type="ECO:0000256" key="3">
    <source>
        <dbReference type="ARBA" id="ARBA00023015"/>
    </source>
</evidence>
<evidence type="ECO:0000259" key="6">
    <source>
        <dbReference type="PROSITE" id="PS50949"/>
    </source>
</evidence>
<evidence type="ECO:0000256" key="4">
    <source>
        <dbReference type="ARBA" id="ARBA00023125"/>
    </source>
</evidence>
<dbReference type="InterPro" id="IPR015424">
    <property type="entry name" value="PyrdxlP-dep_Trfase"/>
</dbReference>
<dbReference type="PANTHER" id="PTHR46577">
    <property type="entry name" value="HTH-TYPE TRANSCRIPTIONAL REGULATORY PROTEIN GABR"/>
    <property type="match status" value="1"/>
</dbReference>
<dbReference type="SUPFAM" id="SSF53383">
    <property type="entry name" value="PLP-dependent transferases"/>
    <property type="match status" value="1"/>
</dbReference>
<dbReference type="EMBL" id="AQGQ01000003">
    <property type="protein sequence ID" value="EOD56876.1"/>
    <property type="molecule type" value="Genomic_DNA"/>
</dbReference>
<accession>R1H8T1</accession>
<dbReference type="AlphaFoldDB" id="R1H8T1"/>
<dbReference type="InterPro" id="IPR015421">
    <property type="entry name" value="PyrdxlP-dep_Trfase_major"/>
</dbReference>
<sequence length="480" mass="52447">MSALPTLFANQQQNDLPLHEQLVRTLRGAILAGHLPQHSRLPASRMLAKDLGISRSTVELAYGRLEAEGYLVRKVGAGSFVALAAVRPVPRPPQSAAGLSRRGQEMAAGGACHDAPEVGVSFASSQPDPRIFPQALWGRVMQQQWRQGASDWMNYGDPQGLAELRAAISSYLVQSRGVQCEPDQILILTSSQQGILLATQLLIDAGDTVWVEDPGYPGARTALESAAARIHPVPVDEEGLNPAGERPRPSLIYCTPAHQYPLGVPMTLARRMALLHEAERHGAWILEDDYDGEYQYDQRPLPALQGLDNQGRVIYVGTFSKVLFGSLRLAYLVLPRPLMEAFSRARAAFDGHSNQLQQAVTADFIRAGHFATHLRQSRLLYQSRRDLLLAELAEHCPQLTPIHSGAGLQCAVLLPPGGEARWTQAANALGLGLRPLSQFYLGEPRLEGWLLGFGSLDNQTLRQLCRRLGALMRIEASISG</sequence>
<dbReference type="InterPro" id="IPR036388">
    <property type="entry name" value="WH-like_DNA-bd_sf"/>
</dbReference>
<evidence type="ECO:0000256" key="2">
    <source>
        <dbReference type="ARBA" id="ARBA00022898"/>
    </source>
</evidence>
<dbReference type="Pfam" id="PF00392">
    <property type="entry name" value="GntR"/>
    <property type="match status" value="1"/>
</dbReference>
<dbReference type="GO" id="GO:0030170">
    <property type="term" value="F:pyridoxal phosphate binding"/>
    <property type="evidence" value="ECO:0007669"/>
    <property type="project" value="InterPro"/>
</dbReference>
<dbReference type="GO" id="GO:0003700">
    <property type="term" value="F:DNA-binding transcription factor activity"/>
    <property type="evidence" value="ECO:0007669"/>
    <property type="project" value="InterPro"/>
</dbReference>
<dbReference type="Pfam" id="PF00155">
    <property type="entry name" value="Aminotran_1_2"/>
    <property type="match status" value="1"/>
</dbReference>
<keyword evidence="3" id="KW-0805">Transcription regulation</keyword>
<dbReference type="PATRIC" id="fig|1268236.3.peg.257"/>
<evidence type="ECO:0000256" key="1">
    <source>
        <dbReference type="ARBA" id="ARBA00005384"/>
    </source>
</evidence>
<dbReference type="OrthoDB" id="9808770at2"/>
<evidence type="ECO:0000313" key="8">
    <source>
        <dbReference type="Proteomes" id="UP000013526"/>
    </source>
</evidence>
<reference evidence="7 8" key="1">
    <citation type="journal article" date="2013" name="Genome Announc.">
        <title>Draft Genome Sequence of Aeromonas molluscorum Strain 848TT, Isolated from Bivalve Molluscs.</title>
        <authorList>
            <person name="Spataro N."/>
            <person name="Farfan M."/>
            <person name="Albarral V."/>
            <person name="Sanglas A."/>
            <person name="Loren J.G."/>
            <person name="Fuste M.C."/>
            <person name="Bosch E."/>
        </authorList>
    </citation>
    <scope>NUCLEOTIDE SEQUENCE [LARGE SCALE GENOMIC DNA]</scope>
    <source>
        <strain evidence="7 8">848</strain>
    </source>
</reference>
<dbReference type="Gene3D" id="3.40.640.10">
    <property type="entry name" value="Type I PLP-dependent aspartate aminotransferase-like (Major domain)"/>
    <property type="match status" value="1"/>
</dbReference>
<comment type="similarity">
    <text evidence="1">In the C-terminal section; belongs to the class-I pyridoxal-phosphate-dependent aminotransferase family.</text>
</comment>
<dbReference type="SMART" id="SM00345">
    <property type="entry name" value="HTH_GNTR"/>
    <property type="match status" value="1"/>
</dbReference>
<keyword evidence="8" id="KW-1185">Reference proteome</keyword>
<dbReference type="InterPro" id="IPR036390">
    <property type="entry name" value="WH_DNA-bd_sf"/>
</dbReference>
<evidence type="ECO:0000256" key="5">
    <source>
        <dbReference type="ARBA" id="ARBA00023163"/>
    </source>
</evidence>
<keyword evidence="2" id="KW-0663">Pyridoxal phosphate</keyword>
<keyword evidence="4" id="KW-0238">DNA-binding</keyword>
<dbReference type="RefSeq" id="WP_005891828.1">
    <property type="nucleotide sequence ID" value="NZ_AQGQ01000003.1"/>
</dbReference>
<keyword evidence="5" id="KW-0804">Transcription</keyword>
<dbReference type="PANTHER" id="PTHR46577:SF1">
    <property type="entry name" value="HTH-TYPE TRANSCRIPTIONAL REGULATORY PROTEIN GABR"/>
    <property type="match status" value="1"/>
</dbReference>
<dbReference type="SUPFAM" id="SSF46785">
    <property type="entry name" value="Winged helix' DNA-binding domain"/>
    <property type="match status" value="1"/>
</dbReference>
<comment type="caution">
    <text evidence="7">The sequence shown here is derived from an EMBL/GenBank/DDBJ whole genome shotgun (WGS) entry which is preliminary data.</text>
</comment>
<dbReference type="Proteomes" id="UP000013526">
    <property type="component" value="Unassembled WGS sequence"/>
</dbReference>